<sequence length="205" mass="23144">MPGAERNKEGHPRSDVLRIAIFGGSFDPIHLGHLVAASEAAEKLDLDKVLFVTAARPPHKTPVAPPEARHEMVVLATAHDPRFEASRLELDRPGFSYTVDTLRQARRLYPQAELFFITGADAYRDMDGWHEADALPELAQLVAVTRPGYPFSIHPFFQAHIRLLDILDYAVSSTMVRERLRAGRSIRYLVPFEVEGYLAKHGFYR</sequence>
<dbReference type="EMBL" id="CP002042">
    <property type="protein sequence ID" value="ADH62665.1"/>
    <property type="molecule type" value="Genomic_DNA"/>
</dbReference>
<evidence type="ECO:0000256" key="3">
    <source>
        <dbReference type="ARBA" id="ARBA00022642"/>
    </source>
</evidence>
<feature type="domain" description="Cytidyltransferase-like" evidence="11">
    <location>
        <begin position="21"/>
        <end position="179"/>
    </location>
</feature>
<dbReference type="PANTHER" id="PTHR39321">
    <property type="entry name" value="NICOTINATE-NUCLEOTIDE ADENYLYLTRANSFERASE-RELATED"/>
    <property type="match status" value="1"/>
</dbReference>
<dbReference type="SUPFAM" id="SSF52374">
    <property type="entry name" value="Nucleotidylyl transferase"/>
    <property type="match status" value="1"/>
</dbReference>
<dbReference type="eggNOG" id="COG1057">
    <property type="taxonomic scope" value="Bacteria"/>
</dbReference>
<dbReference type="Gene3D" id="3.40.50.620">
    <property type="entry name" value="HUPs"/>
    <property type="match status" value="1"/>
</dbReference>
<dbReference type="InterPro" id="IPR004821">
    <property type="entry name" value="Cyt_trans-like"/>
</dbReference>
<dbReference type="Pfam" id="PF01467">
    <property type="entry name" value="CTP_transf_like"/>
    <property type="match status" value="1"/>
</dbReference>
<accession>D7BBA5</accession>
<dbReference type="EC" id="2.7.7.18" evidence="10"/>
<dbReference type="InterPro" id="IPR005248">
    <property type="entry name" value="NadD/NMNAT"/>
</dbReference>
<dbReference type="GO" id="GO:0004515">
    <property type="term" value="F:nicotinate-nucleotide adenylyltransferase activity"/>
    <property type="evidence" value="ECO:0007669"/>
    <property type="project" value="UniProtKB-UniRule"/>
</dbReference>
<dbReference type="NCBIfam" id="NF000840">
    <property type="entry name" value="PRK00071.1-3"/>
    <property type="match status" value="1"/>
</dbReference>
<comment type="function">
    <text evidence="1 10">Catalyzes the reversible adenylation of nicotinate mononucleotide (NaMN) to nicotinic acid adenine dinucleotide (NaAD).</text>
</comment>
<keyword evidence="3 10" id="KW-0662">Pyridine nucleotide biosynthesis</keyword>
<dbReference type="NCBIfam" id="TIGR00125">
    <property type="entry name" value="cyt_tran_rel"/>
    <property type="match status" value="1"/>
</dbReference>
<name>D7BBA5_ALLS1</name>
<dbReference type="NCBIfam" id="TIGR00482">
    <property type="entry name" value="nicotinate (nicotinamide) nucleotide adenylyltransferase"/>
    <property type="match status" value="1"/>
</dbReference>
<dbReference type="STRING" id="526227.Mesil_0752"/>
<keyword evidence="8 10" id="KW-0520">NAD</keyword>
<evidence type="ECO:0000256" key="2">
    <source>
        <dbReference type="ARBA" id="ARBA00005019"/>
    </source>
</evidence>
<keyword evidence="6 10" id="KW-0547">Nucleotide-binding</keyword>
<comment type="catalytic activity">
    <reaction evidence="9 10">
        <text>nicotinate beta-D-ribonucleotide + ATP + H(+) = deamido-NAD(+) + diphosphate</text>
        <dbReference type="Rhea" id="RHEA:22860"/>
        <dbReference type="ChEBI" id="CHEBI:15378"/>
        <dbReference type="ChEBI" id="CHEBI:30616"/>
        <dbReference type="ChEBI" id="CHEBI:33019"/>
        <dbReference type="ChEBI" id="CHEBI:57502"/>
        <dbReference type="ChEBI" id="CHEBI:58437"/>
        <dbReference type="EC" id="2.7.7.18"/>
    </reaction>
</comment>
<dbReference type="InterPro" id="IPR014729">
    <property type="entry name" value="Rossmann-like_a/b/a_fold"/>
</dbReference>
<evidence type="ECO:0000256" key="1">
    <source>
        <dbReference type="ARBA" id="ARBA00002324"/>
    </source>
</evidence>
<reference evidence="12 13" key="1">
    <citation type="journal article" date="2010" name="Stand. Genomic Sci.">
        <title>Complete genome sequence of Meiothermus silvanus type strain (VI-R2).</title>
        <authorList>
            <person name="Sikorski J."/>
            <person name="Tindall B.J."/>
            <person name="Lowry S."/>
            <person name="Lucas S."/>
            <person name="Nolan M."/>
            <person name="Copeland A."/>
            <person name="Glavina Del Rio T."/>
            <person name="Tice H."/>
            <person name="Cheng J.F."/>
            <person name="Han C."/>
            <person name="Pitluck S."/>
            <person name="Liolios K."/>
            <person name="Ivanova N."/>
            <person name="Mavromatis K."/>
            <person name="Mikhailova N."/>
            <person name="Pati A."/>
            <person name="Goodwin L."/>
            <person name="Chen A."/>
            <person name="Palaniappan K."/>
            <person name="Land M."/>
            <person name="Hauser L."/>
            <person name="Chang Y.J."/>
            <person name="Jeffries C.D."/>
            <person name="Rohde M."/>
            <person name="Goker M."/>
            <person name="Woyke T."/>
            <person name="Bristow J."/>
            <person name="Eisen J.A."/>
            <person name="Markowitz V."/>
            <person name="Hugenholtz P."/>
            <person name="Kyrpides N.C."/>
            <person name="Klenk H.P."/>
            <person name="Lapidus A."/>
        </authorList>
    </citation>
    <scope>NUCLEOTIDE SEQUENCE [LARGE SCALE GENOMIC DNA]</scope>
    <source>
        <strain evidence="13">ATCC 700542 / DSM 9946 / VI-R2</strain>
    </source>
</reference>
<dbReference type="Proteomes" id="UP000001916">
    <property type="component" value="Chromosome"/>
</dbReference>
<dbReference type="KEGG" id="msv:Mesil_0752"/>
<evidence type="ECO:0000256" key="6">
    <source>
        <dbReference type="ARBA" id="ARBA00022741"/>
    </source>
</evidence>
<evidence type="ECO:0000256" key="8">
    <source>
        <dbReference type="ARBA" id="ARBA00023027"/>
    </source>
</evidence>
<organism evidence="12 13">
    <name type="scientific">Allomeiothermus silvanus (strain ATCC 700542 / DSM 9946 / NBRC 106475 / NCIMB 13440 / VI-R2)</name>
    <name type="common">Thermus silvanus</name>
    <dbReference type="NCBI Taxonomy" id="526227"/>
    <lineage>
        <taxon>Bacteria</taxon>
        <taxon>Thermotogati</taxon>
        <taxon>Deinococcota</taxon>
        <taxon>Deinococci</taxon>
        <taxon>Thermales</taxon>
        <taxon>Thermaceae</taxon>
        <taxon>Allomeiothermus</taxon>
    </lineage>
</organism>
<evidence type="ECO:0000256" key="10">
    <source>
        <dbReference type="HAMAP-Rule" id="MF_00244"/>
    </source>
</evidence>
<keyword evidence="4 10" id="KW-0808">Transferase</keyword>
<evidence type="ECO:0000313" key="12">
    <source>
        <dbReference type="EMBL" id="ADH62665.1"/>
    </source>
</evidence>
<dbReference type="HAMAP" id="MF_00244">
    <property type="entry name" value="NaMN_adenylyltr"/>
    <property type="match status" value="1"/>
</dbReference>
<keyword evidence="13" id="KW-1185">Reference proteome</keyword>
<comment type="similarity">
    <text evidence="10">Belongs to the NadD family.</text>
</comment>
<evidence type="ECO:0000259" key="11">
    <source>
        <dbReference type="Pfam" id="PF01467"/>
    </source>
</evidence>
<dbReference type="AlphaFoldDB" id="D7BBA5"/>
<dbReference type="GO" id="GO:0005524">
    <property type="term" value="F:ATP binding"/>
    <property type="evidence" value="ECO:0007669"/>
    <property type="project" value="UniProtKB-KW"/>
</dbReference>
<protein>
    <recommendedName>
        <fullName evidence="10">Probable nicotinate-nucleotide adenylyltransferase</fullName>
        <ecNumber evidence="10">2.7.7.18</ecNumber>
    </recommendedName>
    <alternativeName>
        <fullName evidence="10">Deamido-NAD(+) diphosphorylase</fullName>
    </alternativeName>
    <alternativeName>
        <fullName evidence="10">Deamido-NAD(+) pyrophosphorylase</fullName>
    </alternativeName>
    <alternativeName>
        <fullName evidence="10">Nicotinate mononucleotide adenylyltransferase</fullName>
        <shortName evidence="10">NaMN adenylyltransferase</shortName>
    </alternativeName>
</protein>
<gene>
    <name evidence="10" type="primary">nadD</name>
    <name evidence="12" type="ordered locus">Mesil_0752</name>
</gene>
<evidence type="ECO:0000256" key="7">
    <source>
        <dbReference type="ARBA" id="ARBA00022840"/>
    </source>
</evidence>
<keyword evidence="7 10" id="KW-0067">ATP-binding</keyword>
<dbReference type="UniPathway" id="UPA00253">
    <property type="reaction ID" value="UER00332"/>
</dbReference>
<keyword evidence="5 10" id="KW-0548">Nucleotidyltransferase</keyword>
<dbReference type="GO" id="GO:0009435">
    <property type="term" value="P:NAD+ biosynthetic process"/>
    <property type="evidence" value="ECO:0007669"/>
    <property type="project" value="UniProtKB-UniRule"/>
</dbReference>
<evidence type="ECO:0000256" key="5">
    <source>
        <dbReference type="ARBA" id="ARBA00022695"/>
    </source>
</evidence>
<proteinExistence type="inferred from homology"/>
<evidence type="ECO:0000256" key="9">
    <source>
        <dbReference type="ARBA" id="ARBA00048721"/>
    </source>
</evidence>
<dbReference type="HOGENOM" id="CLU_069765_1_1_0"/>
<evidence type="ECO:0000313" key="13">
    <source>
        <dbReference type="Proteomes" id="UP000001916"/>
    </source>
</evidence>
<evidence type="ECO:0000256" key="4">
    <source>
        <dbReference type="ARBA" id="ARBA00022679"/>
    </source>
</evidence>
<dbReference type="PANTHER" id="PTHR39321:SF3">
    <property type="entry name" value="PHOSPHOPANTETHEINE ADENYLYLTRANSFERASE"/>
    <property type="match status" value="1"/>
</dbReference>
<comment type="pathway">
    <text evidence="2 10">Cofactor biosynthesis; NAD(+) biosynthesis; deamido-NAD(+) from nicotinate D-ribonucleotide: step 1/1.</text>
</comment>
<dbReference type="CDD" id="cd02165">
    <property type="entry name" value="NMNAT"/>
    <property type="match status" value="1"/>
</dbReference>